<comment type="caution">
    <text evidence="3">The sequence shown here is derived from an EMBL/GenBank/DDBJ whole genome shotgun (WGS) entry which is preliminary data.</text>
</comment>
<evidence type="ECO:0000256" key="2">
    <source>
        <dbReference type="SAM" id="SignalP"/>
    </source>
</evidence>
<keyword evidence="1" id="KW-0472">Membrane</keyword>
<keyword evidence="4" id="KW-1185">Reference proteome</keyword>
<name>A0ABQ6NSL7_9BACL</name>
<evidence type="ECO:0000313" key="3">
    <source>
        <dbReference type="EMBL" id="GMK47509.1"/>
    </source>
</evidence>
<sequence>MLCLLFFLVVGFGIQAAASNAYAAAATGQTSSDSGESGGGSILIPNWVEDVINSVKNMTKSFEDLMSGQLIKDAIDGLVVKMVDEMLAPLFGAFGKSFLFTPRVAEIGLVYHTWSTFTIIGLVAIMAGVGVLAWKVISGKKDMKKLLVGFIVSFFAIIFSLTILNFLNVGVNWLTQSSLEGIVGEEKIDYQGLTGEEVLKAIIIGSDAITDPAYAGQSLGELTIQTEGGIFTLLIVCFFEILPLFLVSVMKTLLLMILAMFVAGWISVTAYTGKLETLVGFGNIYIRTLLVGLACALYWGIFVRSQTNYGSGMGLSSDIGVPPIVFGVLSVIALLIGFYFFWIRPVWQAMLSPMTLGGAVTVERAGQWGERFSNGLNRTGKRLGMEGLQKRSLGWAEKSRQISDVGQRMKQAASGKGIMVDRLASDLTLGTTEALRGVNYEEPTEWMKESGSVVVTETPSITASGEQLIMSDAAHIRRELTPKGFTSSALVHFPPEQHAGMASKVQTLQKKFGEHALQWHAASGQLFVKDQVDPIVKELGNHQLFASKIHHGLAKDGAFVDLMQKKVTTLDQTKSAKVAADAIHKALPSYERMQVPAGKSEQLHKHLQEQPISWAKDVQLRDDELWVPAKHAAEAQKVLADMSKETVRQVRYDMPKGSSFLEGMINDWKKSGTHTTLLSGMQVEVGGNHLLLKEEYSEAFAKAYEAYRKDRTPFWRTRTGTIKVIKDGVPVDYGRHAPVNGLDMGSFEKLQQDMLTQHRAGGEA</sequence>
<evidence type="ECO:0000313" key="4">
    <source>
        <dbReference type="Proteomes" id="UP001285921"/>
    </source>
</evidence>
<keyword evidence="1" id="KW-0812">Transmembrane</keyword>
<dbReference type="EMBL" id="BTCL01000020">
    <property type="protein sequence ID" value="GMK47509.1"/>
    <property type="molecule type" value="Genomic_DNA"/>
</dbReference>
<proteinExistence type="predicted"/>
<gene>
    <name evidence="3" type="ORF">PghCCS26_46390</name>
</gene>
<accession>A0ABQ6NSL7</accession>
<feature type="chain" id="PRO_5046616827" evidence="2">
    <location>
        <begin position="24"/>
        <end position="764"/>
    </location>
</feature>
<feature type="transmembrane region" description="Helical" evidence="1">
    <location>
        <begin position="324"/>
        <end position="342"/>
    </location>
</feature>
<evidence type="ECO:0000256" key="1">
    <source>
        <dbReference type="SAM" id="Phobius"/>
    </source>
</evidence>
<feature type="transmembrane region" description="Helical" evidence="1">
    <location>
        <begin position="253"/>
        <end position="272"/>
    </location>
</feature>
<organism evidence="3 4">
    <name type="scientific">Paenibacillus glycanilyticus</name>
    <dbReference type="NCBI Taxonomy" id="126569"/>
    <lineage>
        <taxon>Bacteria</taxon>
        <taxon>Bacillati</taxon>
        <taxon>Bacillota</taxon>
        <taxon>Bacilli</taxon>
        <taxon>Bacillales</taxon>
        <taxon>Paenibacillaceae</taxon>
        <taxon>Paenibacillus</taxon>
    </lineage>
</organism>
<feature type="transmembrane region" description="Helical" evidence="1">
    <location>
        <begin position="146"/>
        <end position="167"/>
    </location>
</feature>
<feature type="transmembrane region" description="Helical" evidence="1">
    <location>
        <begin position="284"/>
        <end position="303"/>
    </location>
</feature>
<feature type="transmembrane region" description="Helical" evidence="1">
    <location>
        <begin position="109"/>
        <end position="134"/>
    </location>
</feature>
<feature type="signal peptide" evidence="2">
    <location>
        <begin position="1"/>
        <end position="23"/>
    </location>
</feature>
<feature type="transmembrane region" description="Helical" evidence="1">
    <location>
        <begin position="228"/>
        <end position="246"/>
    </location>
</feature>
<keyword evidence="2" id="KW-0732">Signal</keyword>
<reference evidence="3 4" key="1">
    <citation type="submission" date="2023-05" db="EMBL/GenBank/DDBJ databases">
        <title>Draft genome of Paenibacillus sp. CCS26.</title>
        <authorList>
            <person name="Akita H."/>
            <person name="Shinto Y."/>
            <person name="Kimura Z."/>
        </authorList>
    </citation>
    <scope>NUCLEOTIDE SEQUENCE [LARGE SCALE GENOMIC DNA]</scope>
    <source>
        <strain evidence="3 4">CCS26</strain>
    </source>
</reference>
<protein>
    <submittedName>
        <fullName evidence="3">Uncharacterized protein</fullName>
    </submittedName>
</protein>
<dbReference type="Proteomes" id="UP001285921">
    <property type="component" value="Unassembled WGS sequence"/>
</dbReference>
<keyword evidence="1" id="KW-1133">Transmembrane helix</keyword>